<keyword evidence="5" id="KW-0804">Transcription</keyword>
<dbReference type="NCBIfam" id="TIGR02983">
    <property type="entry name" value="SigE-fam_strep"/>
    <property type="match status" value="1"/>
</dbReference>
<reference evidence="8" key="1">
    <citation type="submission" date="2021-01" db="EMBL/GenBank/DDBJ databases">
        <title>Whole genome shotgun sequence of Rugosimonospora africana NBRC 104875.</title>
        <authorList>
            <person name="Komaki H."/>
            <person name="Tamura T."/>
        </authorList>
    </citation>
    <scope>NUCLEOTIDE SEQUENCE</scope>
    <source>
        <strain evidence="8">NBRC 104875</strain>
    </source>
</reference>
<evidence type="ECO:0000313" key="9">
    <source>
        <dbReference type="Proteomes" id="UP000642748"/>
    </source>
</evidence>
<evidence type="ECO:0000256" key="2">
    <source>
        <dbReference type="ARBA" id="ARBA00023015"/>
    </source>
</evidence>
<dbReference type="InterPro" id="IPR013249">
    <property type="entry name" value="RNA_pol_sigma70_r4_t2"/>
</dbReference>
<keyword evidence="4" id="KW-0238">DNA-binding</keyword>
<protein>
    <submittedName>
        <fullName evidence="8">DNA-directed RNA polymerase sigma-70 factor</fullName>
    </submittedName>
</protein>
<dbReference type="EMBL" id="BONZ01000101">
    <property type="protein sequence ID" value="GIH20591.1"/>
    <property type="molecule type" value="Genomic_DNA"/>
</dbReference>
<accession>A0A8J3VW91</accession>
<feature type="domain" description="RNA polymerase sigma-70 region 2" evidence="6">
    <location>
        <begin position="15"/>
        <end position="77"/>
    </location>
</feature>
<evidence type="ECO:0000256" key="5">
    <source>
        <dbReference type="ARBA" id="ARBA00023163"/>
    </source>
</evidence>
<keyword evidence="2" id="KW-0805">Transcription regulation</keyword>
<dbReference type="InterPro" id="IPR014284">
    <property type="entry name" value="RNA_pol_sigma-70_dom"/>
</dbReference>
<proteinExistence type="inferred from homology"/>
<dbReference type="GO" id="GO:0000428">
    <property type="term" value="C:DNA-directed RNA polymerase complex"/>
    <property type="evidence" value="ECO:0007669"/>
    <property type="project" value="UniProtKB-KW"/>
</dbReference>
<dbReference type="InterPro" id="IPR036388">
    <property type="entry name" value="WH-like_DNA-bd_sf"/>
</dbReference>
<dbReference type="InterPro" id="IPR039425">
    <property type="entry name" value="RNA_pol_sigma-70-like"/>
</dbReference>
<dbReference type="Gene3D" id="1.10.10.10">
    <property type="entry name" value="Winged helix-like DNA-binding domain superfamily/Winged helix DNA-binding domain"/>
    <property type="match status" value="1"/>
</dbReference>
<evidence type="ECO:0000256" key="4">
    <source>
        <dbReference type="ARBA" id="ARBA00023125"/>
    </source>
</evidence>
<dbReference type="InterPro" id="IPR013324">
    <property type="entry name" value="RNA_pol_sigma_r3/r4-like"/>
</dbReference>
<dbReference type="Pfam" id="PF04542">
    <property type="entry name" value="Sigma70_r2"/>
    <property type="match status" value="1"/>
</dbReference>
<feature type="domain" description="RNA polymerase sigma factor 70 region 4 type 2" evidence="7">
    <location>
        <begin position="105"/>
        <end position="154"/>
    </location>
</feature>
<name>A0A8J3VW91_9ACTN</name>
<keyword evidence="9" id="KW-1185">Reference proteome</keyword>
<evidence type="ECO:0000313" key="8">
    <source>
        <dbReference type="EMBL" id="GIH20591.1"/>
    </source>
</evidence>
<dbReference type="PANTHER" id="PTHR43133:SF50">
    <property type="entry name" value="ECF RNA POLYMERASE SIGMA FACTOR SIGM"/>
    <property type="match status" value="1"/>
</dbReference>
<organism evidence="8 9">
    <name type="scientific">Rugosimonospora africana</name>
    <dbReference type="NCBI Taxonomy" id="556532"/>
    <lineage>
        <taxon>Bacteria</taxon>
        <taxon>Bacillati</taxon>
        <taxon>Actinomycetota</taxon>
        <taxon>Actinomycetes</taxon>
        <taxon>Micromonosporales</taxon>
        <taxon>Micromonosporaceae</taxon>
        <taxon>Rugosimonospora</taxon>
    </lineage>
</organism>
<gene>
    <name evidence="8" type="ORF">Raf01_87630</name>
</gene>
<keyword evidence="3" id="KW-0731">Sigma factor</keyword>
<dbReference type="GO" id="GO:0016987">
    <property type="term" value="F:sigma factor activity"/>
    <property type="evidence" value="ECO:0007669"/>
    <property type="project" value="UniProtKB-KW"/>
</dbReference>
<evidence type="ECO:0000256" key="1">
    <source>
        <dbReference type="ARBA" id="ARBA00010641"/>
    </source>
</evidence>
<evidence type="ECO:0000259" key="7">
    <source>
        <dbReference type="Pfam" id="PF08281"/>
    </source>
</evidence>
<comment type="similarity">
    <text evidence="1">Belongs to the sigma-70 factor family. ECF subfamily.</text>
</comment>
<dbReference type="PANTHER" id="PTHR43133">
    <property type="entry name" value="RNA POLYMERASE ECF-TYPE SIGMA FACTO"/>
    <property type="match status" value="1"/>
</dbReference>
<dbReference type="Gene3D" id="1.10.1740.10">
    <property type="match status" value="1"/>
</dbReference>
<dbReference type="InterPro" id="IPR007627">
    <property type="entry name" value="RNA_pol_sigma70_r2"/>
</dbReference>
<dbReference type="Proteomes" id="UP000642748">
    <property type="component" value="Unassembled WGS sequence"/>
</dbReference>
<dbReference type="RefSeq" id="WP_203924014.1">
    <property type="nucleotide sequence ID" value="NZ_BONZ01000101.1"/>
</dbReference>
<dbReference type="Pfam" id="PF08281">
    <property type="entry name" value="Sigma70_r4_2"/>
    <property type="match status" value="1"/>
</dbReference>
<evidence type="ECO:0000259" key="6">
    <source>
        <dbReference type="Pfam" id="PF04542"/>
    </source>
</evidence>
<dbReference type="GO" id="GO:0006352">
    <property type="term" value="P:DNA-templated transcription initiation"/>
    <property type="evidence" value="ECO:0007669"/>
    <property type="project" value="InterPro"/>
</dbReference>
<dbReference type="InterPro" id="IPR013325">
    <property type="entry name" value="RNA_pol_sigma_r2"/>
</dbReference>
<sequence length="174" mass="20036">MNGEERQKFREFVAARTPALMRTAYLLAGNQHDAEDLLQNALTRTAARFSSIRHTDPEAYVRRVMYREQISWWRRFTRRRESPTHPMPDRPAADPSTGTDLRVVVGEALRQLTPRQRTVLVLRYFEDLPEQQVAELMNCSVGTVRSQTARAMARFRAVAPELGAPARQGTEVRR</sequence>
<dbReference type="InterPro" id="IPR014325">
    <property type="entry name" value="RNA_pol_sigma-E_actinobac"/>
</dbReference>
<dbReference type="AlphaFoldDB" id="A0A8J3VW91"/>
<dbReference type="CDD" id="cd06171">
    <property type="entry name" value="Sigma70_r4"/>
    <property type="match status" value="1"/>
</dbReference>
<dbReference type="NCBIfam" id="TIGR02937">
    <property type="entry name" value="sigma70-ECF"/>
    <property type="match status" value="1"/>
</dbReference>
<keyword evidence="8" id="KW-0240">DNA-directed RNA polymerase</keyword>
<comment type="caution">
    <text evidence="8">The sequence shown here is derived from an EMBL/GenBank/DDBJ whole genome shotgun (WGS) entry which is preliminary data.</text>
</comment>
<evidence type="ECO:0000256" key="3">
    <source>
        <dbReference type="ARBA" id="ARBA00023082"/>
    </source>
</evidence>
<dbReference type="GO" id="GO:0003677">
    <property type="term" value="F:DNA binding"/>
    <property type="evidence" value="ECO:0007669"/>
    <property type="project" value="UniProtKB-KW"/>
</dbReference>
<dbReference type="SUPFAM" id="SSF88946">
    <property type="entry name" value="Sigma2 domain of RNA polymerase sigma factors"/>
    <property type="match status" value="1"/>
</dbReference>
<dbReference type="SUPFAM" id="SSF88659">
    <property type="entry name" value="Sigma3 and sigma4 domains of RNA polymerase sigma factors"/>
    <property type="match status" value="1"/>
</dbReference>